<gene>
    <name evidence="1" type="ORF">MRX98_21235</name>
</gene>
<sequence>MEHQSQSSDVKRCVSDCDKDFISCVESGHHDCLDHFRECDRSCKFS</sequence>
<dbReference type="AlphaFoldDB" id="A0AA41R8T8"/>
<organism evidence="1 2">
    <name type="scientific">Desulfatitalea alkaliphila</name>
    <dbReference type="NCBI Taxonomy" id="2929485"/>
    <lineage>
        <taxon>Bacteria</taxon>
        <taxon>Pseudomonadati</taxon>
        <taxon>Thermodesulfobacteriota</taxon>
        <taxon>Desulfobacteria</taxon>
        <taxon>Desulfobacterales</taxon>
        <taxon>Desulfosarcinaceae</taxon>
        <taxon>Desulfatitalea</taxon>
    </lineage>
</organism>
<dbReference type="EMBL" id="JALJRB010000045">
    <property type="protein sequence ID" value="MCJ8503111.1"/>
    <property type="molecule type" value="Genomic_DNA"/>
</dbReference>
<accession>A0AA41R8T8</accession>
<proteinExistence type="predicted"/>
<protein>
    <submittedName>
        <fullName evidence="1">Uncharacterized protein</fullName>
    </submittedName>
</protein>
<dbReference type="RefSeq" id="WP_246914976.1">
    <property type="nucleotide sequence ID" value="NZ_JALJRB010000045.1"/>
</dbReference>
<comment type="caution">
    <text evidence="1">The sequence shown here is derived from an EMBL/GenBank/DDBJ whole genome shotgun (WGS) entry which is preliminary data.</text>
</comment>
<reference evidence="1" key="1">
    <citation type="submission" date="2022-04" db="EMBL/GenBank/DDBJ databases">
        <title>Desulfatitalea alkaliphila sp. nov., a novel anaerobic sulfate-reducing bacterium isolated from terrestrial mud volcano, Taman Peninsula, Russia.</title>
        <authorList>
            <person name="Khomyakova M.A."/>
            <person name="Merkel A.Y."/>
            <person name="Slobodkin A.I."/>
        </authorList>
    </citation>
    <scope>NUCLEOTIDE SEQUENCE</scope>
    <source>
        <strain evidence="1">M08but</strain>
    </source>
</reference>
<evidence type="ECO:0000313" key="2">
    <source>
        <dbReference type="Proteomes" id="UP001165427"/>
    </source>
</evidence>
<dbReference type="Proteomes" id="UP001165427">
    <property type="component" value="Unassembled WGS sequence"/>
</dbReference>
<evidence type="ECO:0000313" key="1">
    <source>
        <dbReference type="EMBL" id="MCJ8503111.1"/>
    </source>
</evidence>
<name>A0AA41R8T8_9BACT</name>
<keyword evidence="2" id="KW-1185">Reference proteome</keyword>